<dbReference type="Gene3D" id="1.25.40.390">
    <property type="match status" value="1"/>
</dbReference>
<dbReference type="InterPro" id="IPR041662">
    <property type="entry name" value="SusD-like_2"/>
</dbReference>
<evidence type="ECO:0008006" key="3">
    <source>
        <dbReference type="Google" id="ProtNLM"/>
    </source>
</evidence>
<dbReference type="EMBL" id="AP025314">
    <property type="protein sequence ID" value="BDD09460.1"/>
    <property type="molecule type" value="Genomic_DNA"/>
</dbReference>
<organism evidence="1 2">
    <name type="scientific">Fulvitalea axinellae</name>
    <dbReference type="NCBI Taxonomy" id="1182444"/>
    <lineage>
        <taxon>Bacteria</taxon>
        <taxon>Pseudomonadati</taxon>
        <taxon>Bacteroidota</taxon>
        <taxon>Cytophagia</taxon>
        <taxon>Cytophagales</taxon>
        <taxon>Persicobacteraceae</taxon>
        <taxon>Fulvitalea</taxon>
    </lineage>
</organism>
<dbReference type="Proteomes" id="UP001348817">
    <property type="component" value="Chromosome"/>
</dbReference>
<keyword evidence="2" id="KW-1185">Reference proteome</keyword>
<name>A0AAU9DEU3_9BACT</name>
<dbReference type="SUPFAM" id="SSF48452">
    <property type="entry name" value="TPR-like"/>
    <property type="match status" value="1"/>
</dbReference>
<evidence type="ECO:0000313" key="2">
    <source>
        <dbReference type="Proteomes" id="UP001348817"/>
    </source>
</evidence>
<proteinExistence type="predicted"/>
<dbReference type="PROSITE" id="PS51257">
    <property type="entry name" value="PROKAR_LIPOPROTEIN"/>
    <property type="match status" value="1"/>
</dbReference>
<sequence length="511" mass="58284">MNIYKKLLVFGLVTLSFFGCDDKLDEYYYDSSKVTKATVDNFLTGLLKEGNNMTFPSYNYIVSFTNPSVSVYTQSRGYSFSTGIYSPGGSQNMWWGNYFNVVRQYRELESLYSKLTDKEKEDKKIFMIAAKIYMHYQTERTVSMFGDIPWSEAGMLKSNNGDLEASKPKYDDDKEIYKQILKELKEAAVELNDIEVPAFVANSFKDKDFINNGDIDIWKRFCNSLRVKLLTRVSGADGFDVKGELAEIFSNPATYPVIESNEHNVFVKADGPNMFTRGLRSGYQTWNLDLASYVFTKHMVDNKDPRLEVMLDPTKDGKYVGLDPDLPSDKQQELISDGKIARLDSATFMHNELCHGLILTASEVLLCKAEAATKGFISADANEAFTEAIEQSTKLFHEINARSTHRTPLTLDEAAMDKYTKDMSLADATNKLEAIMWQKYLHLAVLRTEEAWAEIRRTGYPEFSFKTDNNNTIKTPPTRLSYPESEKSWNGAHYALVKKDDTPFTKLFWAK</sequence>
<reference evidence="1 2" key="1">
    <citation type="submission" date="2021-12" db="EMBL/GenBank/DDBJ databases">
        <title>Genome sequencing of bacteria with rrn-lacking chromosome and rrn-plasmid.</title>
        <authorList>
            <person name="Anda M."/>
            <person name="Iwasaki W."/>
        </authorList>
    </citation>
    <scope>NUCLEOTIDE SEQUENCE [LARGE SCALE GENOMIC DNA]</scope>
    <source>
        <strain evidence="1 2">DSM 100852</strain>
    </source>
</reference>
<dbReference type="RefSeq" id="WP_338394660.1">
    <property type="nucleotide sequence ID" value="NZ_AP025314.1"/>
</dbReference>
<accession>A0AAU9DEU3</accession>
<dbReference type="KEGG" id="fax:FUAX_18920"/>
<dbReference type="Pfam" id="PF12771">
    <property type="entry name" value="SusD-like_2"/>
    <property type="match status" value="1"/>
</dbReference>
<evidence type="ECO:0000313" key="1">
    <source>
        <dbReference type="EMBL" id="BDD09460.1"/>
    </source>
</evidence>
<dbReference type="InterPro" id="IPR011990">
    <property type="entry name" value="TPR-like_helical_dom_sf"/>
</dbReference>
<protein>
    <recommendedName>
        <fullName evidence="3">SusD/RagB family nutrient-binding outer membrane lipoprotein</fullName>
    </recommendedName>
</protein>
<dbReference type="AlphaFoldDB" id="A0AAU9DEU3"/>
<gene>
    <name evidence="1" type="ORF">FUAX_18920</name>
</gene>